<dbReference type="Pfam" id="PF03099">
    <property type="entry name" value="BPL_LplA_LipB"/>
    <property type="match status" value="1"/>
</dbReference>
<sequence length="696" mass="77385">MNVLVFNGTGASASSVKHTVETLRRFLEPYYAVNTVSIKALESEPWTFKASAIVFPGGADLPYVKNCKNVIPKIRNFIESGGIYIGFCAGGYFGSSRCEFSQGDPLLEITGNRELALFPGIARGPAFKGFQYNSELGTKAATLKLKDGSAFKSYFNGGPTFVDAENYNNVEVLAYFQEPTDVSSSDINSTNDLNEGNTVNAAAVVLCEVGKGKALLTGPHPEFNPEYLEKSESREFIKDVIKELKDNEKERLKFMKFILTSAGLKCSDHDETQPLPTLKPLFASSSSNRHHYLTRFKEALIEHGSEDTKIYPQSGIEFDGGENKIMIFEGFNKNYRHLSDLMSKYDLDDELIQSIIFPDQGENFPPKSYTPHFNTEIYFENLKTNSVGSICLYGEVVTSTSTLLNANRLLLSNIPNNSLLHVGTIQLSGRGRGGNSWVNPVGVCASTAVINIPTVSRFTNKPISVVFVQYLAILAYCKAIISYDSGFEDIPIKIKWPNDIYILSPNYYSQKKMHILGRGMESRVVPLTEIEPAYVKVAGMLVNTNYINNGYSVLLGCGLNINTEGPTTSLMRWVNLLNEERKAQNLAPLPEIKTEKLLALYMNHLEVLLETYERYGSSAILEDYYKFWLHTNQLVTLSDHQNVKAIISGITSDYGLLIAKECVQGSETEFTSTVYNLQPDGNSFDIFKGLISKKVL</sequence>
<dbReference type="InterPro" id="IPR045864">
    <property type="entry name" value="aa-tRNA-synth_II/BPL/LPL"/>
</dbReference>
<dbReference type="PANTHER" id="PTHR12835:SF5">
    <property type="entry name" value="BIOTIN--PROTEIN LIGASE"/>
    <property type="match status" value="1"/>
</dbReference>
<evidence type="ECO:0000259" key="1">
    <source>
        <dbReference type="PROSITE" id="PS51733"/>
    </source>
</evidence>
<dbReference type="OrthoDB" id="10250105at2759"/>
<name>A7TPB6_VANPO</name>
<dbReference type="InterPro" id="IPR019197">
    <property type="entry name" value="Biotin-prot_ligase_N"/>
</dbReference>
<dbReference type="eggNOG" id="KOG1536">
    <property type="taxonomic scope" value="Eukaryota"/>
</dbReference>
<dbReference type="STRING" id="436907.A7TPB6"/>
<dbReference type="SUPFAM" id="SSF55681">
    <property type="entry name" value="Class II aaRS and biotin synthetases"/>
    <property type="match status" value="1"/>
</dbReference>
<dbReference type="Gene3D" id="3.40.50.880">
    <property type="match status" value="1"/>
</dbReference>
<dbReference type="CDD" id="cd03144">
    <property type="entry name" value="GATase1_ScBLP_like"/>
    <property type="match status" value="1"/>
</dbReference>
<feature type="domain" description="BPL/LPL catalytic" evidence="1">
    <location>
        <begin position="382"/>
        <end position="613"/>
    </location>
</feature>
<dbReference type="SUPFAM" id="SSF52317">
    <property type="entry name" value="Class I glutamine amidotransferase-like"/>
    <property type="match status" value="1"/>
</dbReference>
<dbReference type="SMR" id="A7TPB6"/>
<organism evidence="3">
    <name type="scientific">Vanderwaltozyma polyspora (strain ATCC 22028 / DSM 70294 / BCRC 21397 / CBS 2163 / NBRC 10782 / NRRL Y-8283 / UCD 57-17)</name>
    <name type="common">Kluyveromyces polysporus</name>
    <dbReference type="NCBI Taxonomy" id="436907"/>
    <lineage>
        <taxon>Eukaryota</taxon>
        <taxon>Fungi</taxon>
        <taxon>Dikarya</taxon>
        <taxon>Ascomycota</taxon>
        <taxon>Saccharomycotina</taxon>
        <taxon>Saccharomycetes</taxon>
        <taxon>Saccharomycetales</taxon>
        <taxon>Saccharomycetaceae</taxon>
        <taxon>Vanderwaltozyma</taxon>
    </lineage>
</organism>
<dbReference type="GeneID" id="5544008"/>
<dbReference type="OMA" id="HHAFYSN"/>
<dbReference type="GO" id="GO:0005737">
    <property type="term" value="C:cytoplasm"/>
    <property type="evidence" value="ECO:0007669"/>
    <property type="project" value="TreeGrafter"/>
</dbReference>
<dbReference type="AlphaFoldDB" id="A7TPB6"/>
<dbReference type="Pfam" id="PF09825">
    <property type="entry name" value="BPL_N"/>
    <property type="match status" value="1"/>
</dbReference>
<dbReference type="Gene3D" id="3.30.930.10">
    <property type="entry name" value="Bira Bifunctional Protein, Domain 2"/>
    <property type="match status" value="1"/>
</dbReference>
<dbReference type="PROSITE" id="PS51733">
    <property type="entry name" value="BPL_LPL_CATALYTIC"/>
    <property type="match status" value="1"/>
</dbReference>
<dbReference type="EMBL" id="DS480440">
    <property type="protein sequence ID" value="EDO15903.1"/>
    <property type="molecule type" value="Genomic_DNA"/>
</dbReference>
<protein>
    <recommendedName>
        <fullName evidence="1">BPL/LPL catalytic domain-containing protein</fullName>
    </recommendedName>
</protein>
<dbReference type="KEGG" id="vpo:Kpol_1019p23"/>
<dbReference type="Proteomes" id="UP000000267">
    <property type="component" value="Unassembled WGS sequence"/>
</dbReference>
<accession>A7TPB6</accession>
<dbReference type="HOGENOM" id="CLU_006150_1_1_1"/>
<dbReference type="InterPro" id="IPR029062">
    <property type="entry name" value="Class_I_gatase-like"/>
</dbReference>
<gene>
    <name evidence="2" type="ORF">Kpol_1019p23</name>
</gene>
<dbReference type="FunCoup" id="A7TPB6">
    <property type="interactions" value="143"/>
</dbReference>
<dbReference type="PhylomeDB" id="A7TPB6"/>
<dbReference type="InParanoid" id="A7TPB6"/>
<dbReference type="GO" id="GO:0004077">
    <property type="term" value="F:biotin--[biotin carboxyl-carrier protein] ligase activity"/>
    <property type="evidence" value="ECO:0007669"/>
    <property type="project" value="EnsemblFungi"/>
</dbReference>
<evidence type="ECO:0000313" key="3">
    <source>
        <dbReference type="Proteomes" id="UP000000267"/>
    </source>
</evidence>
<dbReference type="PANTHER" id="PTHR12835">
    <property type="entry name" value="BIOTIN PROTEIN LIGASE"/>
    <property type="match status" value="1"/>
</dbReference>
<evidence type="ECO:0000313" key="2">
    <source>
        <dbReference type="EMBL" id="EDO15903.1"/>
    </source>
</evidence>
<keyword evidence="3" id="KW-1185">Reference proteome</keyword>
<reference evidence="2 3" key="1">
    <citation type="journal article" date="2007" name="Proc. Natl. Acad. Sci. U.S.A.">
        <title>Independent sorting-out of thousands of duplicated gene pairs in two yeast species descended from a whole-genome duplication.</title>
        <authorList>
            <person name="Scannell D.R."/>
            <person name="Frank A.C."/>
            <person name="Conant G.C."/>
            <person name="Byrne K.P."/>
            <person name="Woolfit M."/>
            <person name="Wolfe K.H."/>
        </authorList>
    </citation>
    <scope>NUCLEOTIDE SEQUENCE [LARGE SCALE GENOMIC DNA]</scope>
    <source>
        <strain evidence="3">ATCC 22028 / DSM 70294 / BCRC 21397 / CBS 2163 / NBRC 10782 / NRRL Y-8283 / UCD 57-17</strain>
    </source>
</reference>
<dbReference type="InterPro" id="IPR004143">
    <property type="entry name" value="BPL_LPL_catalytic"/>
</dbReference>
<dbReference type="RefSeq" id="XP_001643761.1">
    <property type="nucleotide sequence ID" value="XM_001643711.1"/>
</dbReference>
<proteinExistence type="predicted"/>